<dbReference type="PANTHER" id="PTHR43685">
    <property type="entry name" value="GLYCOSYLTRANSFERASE"/>
    <property type="match status" value="1"/>
</dbReference>
<keyword evidence="2" id="KW-0808">Transferase</keyword>
<proteinExistence type="predicted"/>
<accession>A0A1M6AYA3</accession>
<sequence length="315" mass="36521">MPKFSVIIPLYNKEKDIEKTMASLFAQRFSDFEVIIVNDGSTDQSERVIKSLTDSRIKLFNKKNEGVALTRNFAVKQATSKHIAFLDADDYWHPHHLENLNNLIEKLPEAQWYATAYEKKHNQKLITSMISPILEKKGWSGIVDDYFKNSLIDALAWTSAVCMKKSFFQQLKGFDATITNGAGEDTDLWIRAALASPMVFSTQISARHNLDGSNRISHTPTKNRVFFNPDKYEEVARENLYLKKYLDINRYSFAIQHKLAKDLDSFHEYVRKIDINNLNSKQRFLLKQPRSVLMLFIRIKVMFESFGTRLTAYKS</sequence>
<evidence type="ECO:0000313" key="3">
    <source>
        <dbReference type="Proteomes" id="UP000184172"/>
    </source>
</evidence>
<reference evidence="3" key="1">
    <citation type="submission" date="2016-11" db="EMBL/GenBank/DDBJ databases">
        <authorList>
            <person name="Varghese N."/>
            <person name="Submissions S."/>
        </authorList>
    </citation>
    <scope>NUCLEOTIDE SEQUENCE [LARGE SCALE GENOMIC DNA]</scope>
    <source>
        <strain evidence="3">DSM 26349</strain>
    </source>
</reference>
<dbReference type="STRING" id="797419.SAMN05216556_10457"/>
<dbReference type="Proteomes" id="UP000184172">
    <property type="component" value="Unassembled WGS sequence"/>
</dbReference>
<evidence type="ECO:0000313" key="2">
    <source>
        <dbReference type="EMBL" id="SHI41298.1"/>
    </source>
</evidence>
<dbReference type="CDD" id="cd00761">
    <property type="entry name" value="Glyco_tranf_GTA_type"/>
    <property type="match status" value="1"/>
</dbReference>
<dbReference type="SUPFAM" id="SSF53448">
    <property type="entry name" value="Nucleotide-diphospho-sugar transferases"/>
    <property type="match status" value="1"/>
</dbReference>
<evidence type="ECO:0000259" key="1">
    <source>
        <dbReference type="Pfam" id="PF00535"/>
    </source>
</evidence>
<keyword evidence="3" id="KW-1185">Reference proteome</keyword>
<dbReference type="EMBL" id="FQYV01000002">
    <property type="protein sequence ID" value="SHI41298.1"/>
    <property type="molecule type" value="Genomic_DNA"/>
</dbReference>
<dbReference type="AlphaFoldDB" id="A0A1M6AYA3"/>
<dbReference type="OrthoDB" id="6307329at2"/>
<dbReference type="Pfam" id="PF00535">
    <property type="entry name" value="Glycos_transf_2"/>
    <property type="match status" value="1"/>
</dbReference>
<feature type="domain" description="Glycosyltransferase 2-like" evidence="1">
    <location>
        <begin position="5"/>
        <end position="128"/>
    </location>
</feature>
<dbReference type="RefSeq" id="WP_073214227.1">
    <property type="nucleotide sequence ID" value="NZ_FNNS01000004.1"/>
</dbReference>
<dbReference type="GO" id="GO:0016740">
    <property type="term" value="F:transferase activity"/>
    <property type="evidence" value="ECO:0007669"/>
    <property type="project" value="UniProtKB-KW"/>
</dbReference>
<protein>
    <submittedName>
        <fullName evidence="2">Glycosyltransferase involved in cell wall bisynthesis</fullName>
    </submittedName>
</protein>
<dbReference type="InterPro" id="IPR029044">
    <property type="entry name" value="Nucleotide-diphossugar_trans"/>
</dbReference>
<gene>
    <name evidence="2" type="ORF">SAMN04487908_10254</name>
</gene>
<dbReference type="Gene3D" id="3.90.550.10">
    <property type="entry name" value="Spore Coat Polysaccharide Biosynthesis Protein SpsA, Chain A"/>
    <property type="match status" value="1"/>
</dbReference>
<dbReference type="InterPro" id="IPR001173">
    <property type="entry name" value="Glyco_trans_2-like"/>
</dbReference>
<dbReference type="PANTHER" id="PTHR43685:SF2">
    <property type="entry name" value="GLYCOSYLTRANSFERASE 2-LIKE DOMAIN-CONTAINING PROTEIN"/>
    <property type="match status" value="1"/>
</dbReference>
<dbReference type="InterPro" id="IPR050834">
    <property type="entry name" value="Glycosyltransf_2"/>
</dbReference>
<name>A0A1M6AYA3_9FLAO</name>
<organism evidence="2 3">
    <name type="scientific">Aequorivita viscosa</name>
    <dbReference type="NCBI Taxonomy" id="797419"/>
    <lineage>
        <taxon>Bacteria</taxon>
        <taxon>Pseudomonadati</taxon>
        <taxon>Bacteroidota</taxon>
        <taxon>Flavobacteriia</taxon>
        <taxon>Flavobacteriales</taxon>
        <taxon>Flavobacteriaceae</taxon>
        <taxon>Aequorivita</taxon>
    </lineage>
</organism>